<dbReference type="NCBIfam" id="TIGR01895">
    <property type="entry name" value="cas_Cas5t"/>
    <property type="match status" value="1"/>
</dbReference>
<dbReference type="InterPro" id="IPR013337">
    <property type="entry name" value="CRISPR-assoc_prot_Cas5_Tneap"/>
</dbReference>
<sequence length="211" mass="24850">MECLKFELFSPCTTFKTPFSLKGIETYPLPTYSTIVGLLYTALGEKWKGEEFLISVQGTYETVFRDYIRLRKYNRKDEELEVLPLEVPRLYKMYCVIHTVGSSLEKFKKALESPSLYLSFGGGEYPLLVKNPRLLGAEEKYWEGELRYNAYVPKSRKSSLYGEGIYFRIPSFYQVIDGERVWKWEEVYYFQKGTTFEGKLWVDEEGDVLWL</sequence>
<keyword evidence="3" id="KW-1185">Reference proteome</keyword>
<dbReference type="Proteomes" id="UP000218627">
    <property type="component" value="Unassembled WGS sequence"/>
</dbReference>
<name>A0A285P4F4_9AQUI</name>
<dbReference type="Pfam" id="PF09704">
    <property type="entry name" value="Cas_Cas5d"/>
    <property type="match status" value="1"/>
</dbReference>
<protein>
    <submittedName>
        <fullName evidence="2">CRISPR-associated protein, Cas5t family</fullName>
    </submittedName>
</protein>
<dbReference type="GO" id="GO:0043571">
    <property type="term" value="P:maintenance of CRISPR repeat elements"/>
    <property type="evidence" value="ECO:0007669"/>
    <property type="project" value="InterPro"/>
</dbReference>
<evidence type="ECO:0000313" key="3">
    <source>
        <dbReference type="Proteomes" id="UP000218627"/>
    </source>
</evidence>
<dbReference type="OrthoDB" id="9782505at2"/>
<proteinExistence type="predicted"/>
<dbReference type="NCBIfam" id="TIGR02593">
    <property type="entry name" value="CRISPR_cas5"/>
    <property type="match status" value="1"/>
</dbReference>
<accession>A0A285P4F4</accession>
<evidence type="ECO:0000313" key="2">
    <source>
        <dbReference type="EMBL" id="SNZ16147.1"/>
    </source>
</evidence>
<keyword evidence="1" id="KW-0051">Antiviral defense</keyword>
<reference evidence="3" key="1">
    <citation type="submission" date="2017-09" db="EMBL/GenBank/DDBJ databases">
        <authorList>
            <person name="Varghese N."/>
            <person name="Submissions S."/>
        </authorList>
    </citation>
    <scope>NUCLEOTIDE SEQUENCE [LARGE SCALE GENOMIC DNA]</scope>
    <source>
        <strain evidence="3">DSM 2913</strain>
    </source>
</reference>
<gene>
    <name evidence="2" type="ORF">SAMN06265353_1532</name>
</gene>
<dbReference type="AlphaFoldDB" id="A0A285P4F4"/>
<evidence type="ECO:0000256" key="1">
    <source>
        <dbReference type="ARBA" id="ARBA00023118"/>
    </source>
</evidence>
<dbReference type="InterPro" id="IPR021124">
    <property type="entry name" value="CRISPR-assoc_prot_Cas5"/>
</dbReference>
<dbReference type="RefSeq" id="WP_096603031.1">
    <property type="nucleotide sequence ID" value="NZ_OBEN01000010.1"/>
</dbReference>
<dbReference type="InterPro" id="IPR013422">
    <property type="entry name" value="CRISPR-assoc_prot_Cas5_N"/>
</dbReference>
<organism evidence="2 3">
    <name type="scientific">Hydrogenobacter hydrogenophilus</name>
    <dbReference type="NCBI Taxonomy" id="35835"/>
    <lineage>
        <taxon>Bacteria</taxon>
        <taxon>Pseudomonadati</taxon>
        <taxon>Aquificota</taxon>
        <taxon>Aquificia</taxon>
        <taxon>Aquificales</taxon>
        <taxon>Aquificaceae</taxon>
        <taxon>Hydrogenobacter</taxon>
    </lineage>
</organism>
<dbReference type="GO" id="GO:0051607">
    <property type="term" value="P:defense response to virus"/>
    <property type="evidence" value="ECO:0007669"/>
    <property type="project" value="UniProtKB-KW"/>
</dbReference>
<dbReference type="EMBL" id="OBEN01000010">
    <property type="protein sequence ID" value="SNZ16147.1"/>
    <property type="molecule type" value="Genomic_DNA"/>
</dbReference>